<dbReference type="PANTHER" id="PTHR10150:SF0">
    <property type="entry name" value="DNA REPAIR ENDONUCLEASE XPF"/>
    <property type="match status" value="1"/>
</dbReference>
<dbReference type="GO" id="GO:1901255">
    <property type="term" value="P:nucleotide-excision repair involved in interstrand cross-link repair"/>
    <property type="evidence" value="ECO:0007669"/>
    <property type="project" value="TreeGrafter"/>
</dbReference>
<dbReference type="AlphaFoldDB" id="A0A1B7TEL2"/>
<evidence type="ECO:0000256" key="1">
    <source>
        <dbReference type="ARBA" id="ARBA00022763"/>
    </source>
</evidence>
<dbReference type="GO" id="GO:0000014">
    <property type="term" value="F:single-stranded DNA endodeoxyribonuclease activity"/>
    <property type="evidence" value="ECO:0007669"/>
    <property type="project" value="TreeGrafter"/>
</dbReference>
<dbReference type="GO" id="GO:0003684">
    <property type="term" value="F:damaged DNA binding"/>
    <property type="evidence" value="ECO:0007669"/>
    <property type="project" value="TreeGrafter"/>
</dbReference>
<organism evidence="4 5">
    <name type="scientific">Hanseniaspora valbyensis NRRL Y-1626</name>
    <dbReference type="NCBI Taxonomy" id="766949"/>
    <lineage>
        <taxon>Eukaryota</taxon>
        <taxon>Fungi</taxon>
        <taxon>Dikarya</taxon>
        <taxon>Ascomycota</taxon>
        <taxon>Saccharomycotina</taxon>
        <taxon>Saccharomycetes</taxon>
        <taxon>Saccharomycodales</taxon>
        <taxon>Saccharomycodaceae</taxon>
        <taxon>Hanseniaspora</taxon>
    </lineage>
</organism>
<dbReference type="EMBL" id="LXPE01000010">
    <property type="protein sequence ID" value="OBA27173.1"/>
    <property type="molecule type" value="Genomic_DNA"/>
</dbReference>
<dbReference type="GO" id="GO:0000712">
    <property type="term" value="P:resolution of meiotic recombination intermediates"/>
    <property type="evidence" value="ECO:0007669"/>
    <property type="project" value="TreeGrafter"/>
</dbReference>
<protein>
    <submittedName>
        <fullName evidence="4">Uncharacterized protein</fullName>
    </submittedName>
</protein>
<dbReference type="GO" id="GO:0003697">
    <property type="term" value="F:single-stranded DNA binding"/>
    <property type="evidence" value="ECO:0007669"/>
    <property type="project" value="TreeGrafter"/>
</dbReference>
<proteinExistence type="predicted"/>
<comment type="caution">
    <text evidence="4">The sequence shown here is derived from an EMBL/GenBank/DDBJ whole genome shotgun (WGS) entry which is preliminary data.</text>
</comment>
<dbReference type="PANTHER" id="PTHR10150">
    <property type="entry name" value="DNA REPAIR ENDONUCLEASE XPF"/>
    <property type="match status" value="1"/>
</dbReference>
<evidence type="ECO:0000313" key="4">
    <source>
        <dbReference type="EMBL" id="OBA27173.1"/>
    </source>
</evidence>
<evidence type="ECO:0000256" key="2">
    <source>
        <dbReference type="ARBA" id="ARBA00022801"/>
    </source>
</evidence>
<reference evidence="5" key="1">
    <citation type="journal article" date="2016" name="Proc. Natl. Acad. Sci. U.S.A.">
        <title>Comparative genomics of biotechnologically important yeasts.</title>
        <authorList>
            <person name="Riley R."/>
            <person name="Haridas S."/>
            <person name="Wolfe K.H."/>
            <person name="Lopes M.R."/>
            <person name="Hittinger C.T."/>
            <person name="Goeker M."/>
            <person name="Salamov A.A."/>
            <person name="Wisecaver J.H."/>
            <person name="Long T.M."/>
            <person name="Calvey C.H."/>
            <person name="Aerts A.L."/>
            <person name="Barry K.W."/>
            <person name="Choi C."/>
            <person name="Clum A."/>
            <person name="Coughlan A.Y."/>
            <person name="Deshpande S."/>
            <person name="Douglass A.P."/>
            <person name="Hanson S.J."/>
            <person name="Klenk H.-P."/>
            <person name="LaButti K.M."/>
            <person name="Lapidus A."/>
            <person name="Lindquist E.A."/>
            <person name="Lipzen A.M."/>
            <person name="Meier-Kolthoff J.P."/>
            <person name="Ohm R.A."/>
            <person name="Otillar R.P."/>
            <person name="Pangilinan J.L."/>
            <person name="Peng Y."/>
            <person name="Rokas A."/>
            <person name="Rosa C.A."/>
            <person name="Scheuner C."/>
            <person name="Sibirny A.A."/>
            <person name="Slot J.C."/>
            <person name="Stielow J.B."/>
            <person name="Sun H."/>
            <person name="Kurtzman C.P."/>
            <person name="Blackwell M."/>
            <person name="Grigoriev I.V."/>
            <person name="Jeffries T.W."/>
        </authorList>
    </citation>
    <scope>NUCLEOTIDE SEQUENCE [LARGE SCALE GENOMIC DNA]</scope>
    <source>
        <strain evidence="5">NRRL Y-1626</strain>
    </source>
</reference>
<keyword evidence="3" id="KW-0234">DNA repair</keyword>
<dbReference type="GO" id="GO:0000724">
    <property type="term" value="P:double-strand break repair via homologous recombination"/>
    <property type="evidence" value="ECO:0007669"/>
    <property type="project" value="TreeGrafter"/>
</dbReference>
<evidence type="ECO:0000313" key="5">
    <source>
        <dbReference type="Proteomes" id="UP000092321"/>
    </source>
</evidence>
<dbReference type="Proteomes" id="UP000092321">
    <property type="component" value="Unassembled WGS sequence"/>
</dbReference>
<gene>
    <name evidence="4" type="ORF">HANVADRAFT_2004</name>
</gene>
<keyword evidence="1" id="KW-0227">DNA damage</keyword>
<keyword evidence="2" id="KW-0378">Hydrolase</keyword>
<keyword evidence="5" id="KW-1185">Reference proteome</keyword>
<evidence type="ECO:0000256" key="3">
    <source>
        <dbReference type="ARBA" id="ARBA00023204"/>
    </source>
</evidence>
<accession>A0A1B7TEL2</accession>
<dbReference type="Gene3D" id="3.40.50.10130">
    <property type="match status" value="1"/>
</dbReference>
<dbReference type="OrthoDB" id="361020at2759"/>
<dbReference type="GO" id="GO:0000110">
    <property type="term" value="C:nucleotide-excision repair factor 1 complex"/>
    <property type="evidence" value="ECO:0007669"/>
    <property type="project" value="TreeGrafter"/>
</dbReference>
<sequence length="192" mass="22458">MGKHYERVVLLIEWQFNERFQLQDQGDFGIMERLCDVILKVPFVRVIWSSSPLQTVNIFLSLKEGQNEPDLDDSIVKGKGIKSTKLPIVQNKLFLDDDDEIIKTPNKQDIQNSEIRDINEDDDDNDEDETLIDIKDIIFNLVELSQLQAFNIVNYFKNWDSLIQNLDELDKFIEGDDEMLLKVKEKIHSITE</sequence>
<name>A0A1B7TEL2_9ASCO</name>